<feature type="compositionally biased region" description="Basic and acidic residues" evidence="1">
    <location>
        <begin position="142"/>
        <end position="173"/>
    </location>
</feature>
<feature type="chain" id="PRO_5021324900" description="2EXR domain-containing protein" evidence="2">
    <location>
        <begin position="20"/>
        <end position="653"/>
    </location>
</feature>
<dbReference type="Proteomes" id="UP000297280">
    <property type="component" value="Unassembled WGS sequence"/>
</dbReference>
<evidence type="ECO:0000313" key="4">
    <source>
        <dbReference type="EMBL" id="TGO92317.1"/>
    </source>
</evidence>
<evidence type="ECO:0000256" key="1">
    <source>
        <dbReference type="SAM" id="MobiDB-lite"/>
    </source>
</evidence>
<dbReference type="EMBL" id="PQXO01000005">
    <property type="protein sequence ID" value="TGO92317.1"/>
    <property type="molecule type" value="Genomic_DNA"/>
</dbReference>
<sequence length="653" mass="74211">MKFILPLSLSFMGLGLSLAHTFIESHIEILTTTHLEQSSIISTLSLLPTFQNIALLATLPALGIYTPALIGIGIMPSSIDKRRAHPRDISAVASGIEHKNSYHVAGVLIKKFGDLIRHLNGQHAEFESSGHLPKFAALDRDNADKGESTNIDPHESSTDSSEQHHVAKPDLKIRRNGNMPQSKGVTLTDYIYMDMALGGLGIRRMVRGLFGNLFGRMASISLSTDVTGGMDNMNIDGSGIDGVGESVNATNTVETDNDVSMEMDQAADTAGAKCTCESTEQHNGLYAASPLKENLQSLTITPAMASTTIDYTQNIAQLSPQPGTFYRFRDFPAEVRCMIWKYHAEDEEDFGEPRTLTIIANFDGENAKNNTRCNYVAELLHRMELTNDQNTRSFQKRVRFPWRAQPAPSYKMPASLYINKEARYVGQEIYSKSHFLMSILETEKPVYFREDLDTLHFSDWFTFNTFCVQFAYVQTKQTSVRLAMKASRRVIIPDDEENIPLHLRCFVCRHNNRGWHRPNPCIKCQDLNPRQRLDDYIRNLAVGTESFGLSERINVEKSAVKQTQRMQKLRIKALEYMNWGFNKLDTLVLGMDSHLVSDTLHQRRSRWVEDRWRFKEDIMQYLTEKAFVDVEILSKREFIERFGEWDPQIKLGC</sequence>
<keyword evidence="2" id="KW-0732">Signal</keyword>
<dbReference type="AlphaFoldDB" id="A0A4Z1L6I7"/>
<proteinExistence type="predicted"/>
<evidence type="ECO:0000313" key="5">
    <source>
        <dbReference type="Proteomes" id="UP000297280"/>
    </source>
</evidence>
<keyword evidence="5" id="KW-1185">Reference proteome</keyword>
<feature type="domain" description="2EXR" evidence="3">
    <location>
        <begin position="325"/>
        <end position="455"/>
    </location>
</feature>
<gene>
    <name evidence="4" type="ORF">BPOR_0005g00060</name>
</gene>
<dbReference type="Pfam" id="PF20150">
    <property type="entry name" value="2EXR"/>
    <property type="match status" value="1"/>
</dbReference>
<reference evidence="4 5" key="1">
    <citation type="submission" date="2017-12" db="EMBL/GenBank/DDBJ databases">
        <title>Comparative genomics of Botrytis spp.</title>
        <authorList>
            <person name="Valero-Jimenez C.A."/>
            <person name="Tapia P."/>
            <person name="Veloso J."/>
            <person name="Silva-Moreno E."/>
            <person name="Staats M."/>
            <person name="Valdes J.H."/>
            <person name="Van Kan J.A.L."/>
        </authorList>
    </citation>
    <scope>NUCLEOTIDE SEQUENCE [LARGE SCALE GENOMIC DNA]</scope>
    <source>
        <strain evidence="4 5">MUCL3349</strain>
    </source>
</reference>
<feature type="signal peptide" evidence="2">
    <location>
        <begin position="1"/>
        <end position="19"/>
    </location>
</feature>
<evidence type="ECO:0000256" key="2">
    <source>
        <dbReference type="SAM" id="SignalP"/>
    </source>
</evidence>
<accession>A0A4Z1L6I7</accession>
<name>A0A4Z1L6I7_9HELO</name>
<feature type="region of interest" description="Disordered" evidence="1">
    <location>
        <begin position="142"/>
        <end position="180"/>
    </location>
</feature>
<organism evidence="4 5">
    <name type="scientific">Botrytis porri</name>
    <dbReference type="NCBI Taxonomy" id="87229"/>
    <lineage>
        <taxon>Eukaryota</taxon>
        <taxon>Fungi</taxon>
        <taxon>Dikarya</taxon>
        <taxon>Ascomycota</taxon>
        <taxon>Pezizomycotina</taxon>
        <taxon>Leotiomycetes</taxon>
        <taxon>Helotiales</taxon>
        <taxon>Sclerotiniaceae</taxon>
        <taxon>Botrytis</taxon>
    </lineage>
</organism>
<dbReference type="InterPro" id="IPR045518">
    <property type="entry name" value="2EXR"/>
</dbReference>
<protein>
    <recommendedName>
        <fullName evidence="3">2EXR domain-containing protein</fullName>
    </recommendedName>
</protein>
<comment type="caution">
    <text evidence="4">The sequence shown here is derived from an EMBL/GenBank/DDBJ whole genome shotgun (WGS) entry which is preliminary data.</text>
</comment>
<evidence type="ECO:0000259" key="3">
    <source>
        <dbReference type="Pfam" id="PF20150"/>
    </source>
</evidence>